<keyword evidence="4" id="KW-0067">ATP-binding</keyword>
<evidence type="ECO:0000313" key="8">
    <source>
        <dbReference type="Proteomes" id="UP001177023"/>
    </source>
</evidence>
<feature type="non-terminal residue" evidence="7">
    <location>
        <position position="667"/>
    </location>
</feature>
<comment type="caution">
    <text evidence="7">The sequence shown here is derived from an EMBL/GenBank/DDBJ whole genome shotgun (WGS) entry which is preliminary data.</text>
</comment>
<dbReference type="PANTHER" id="PTHR11042">
    <property type="entry name" value="EUKARYOTIC TRANSLATION INITIATION FACTOR 2-ALPHA KINASE EIF2-ALPHA KINASE -RELATED"/>
    <property type="match status" value="1"/>
</dbReference>
<evidence type="ECO:0000313" key="7">
    <source>
        <dbReference type="EMBL" id="CAJ0564231.1"/>
    </source>
</evidence>
<keyword evidence="2" id="KW-0547">Nucleotide-binding</keyword>
<sequence>MRNEQPDRQIIVHSDIKPANILITREFVAKIGDLGLVQRVADAGNMRCGTTDYMAPEVEMGKQVPEEERFKRDIYATGIVIRDMIRRERGLGGIRSPTTTPGSPAALLYGLADTASNSDYAQRPHAEAMLKSTSETKFPHEWLPEHRRGTETLTPPIGLEGVANELLPPSALSISSLEERRTLEQPVNNTQAPTYPLLDAWRNKAERETNFDDLIVATLQDMELYCGESNVEFHLTRDNEWNLIFPPECKLANLDGDARGQSINALRAWCYTEFKKSVEADMEAKWGALMEGELALCTGQGGRVYKPLDDRRSILREPVLRPFLRCLALDRFIQDACVHFAIHILVTCEGTLLSTEEKIRLLQMAKANIEQLPSVVTTRLSYQYHLIAGSFYRWFKVSSEWYVRMDFGEIRAKRKSGVQNDPHTKDHEWDEVNARLLDAAPLDIEPLRRAIDDRIDTFHHFLREGAGEVEETESRESNLGGGVLTAAQVEESIETFRKLAIAYVFNPQRPPTPRRCTCRDGEEGVCDALECKRKPEVVGFIEAWPMYEAAFRYVCHWNIIPEHPEMHLLIEELLKKAKEVPSISPYVIYTFKTTGEDPIVGADLRADFFETRLLTGEQFQALPHLDGIGGERAKNGRRGVRMVEFANLTALLEIMAGCWKSKVMGGE</sequence>
<evidence type="ECO:0000256" key="4">
    <source>
        <dbReference type="ARBA" id="ARBA00022840"/>
    </source>
</evidence>
<evidence type="ECO:0000256" key="1">
    <source>
        <dbReference type="ARBA" id="ARBA00022679"/>
    </source>
</evidence>
<protein>
    <recommendedName>
        <fullName evidence="6">Protein kinase domain-containing protein</fullName>
    </recommendedName>
</protein>
<keyword evidence="1" id="KW-0808">Transferase</keyword>
<dbReference type="GO" id="GO:0005524">
    <property type="term" value="F:ATP binding"/>
    <property type="evidence" value="ECO:0007669"/>
    <property type="project" value="UniProtKB-KW"/>
</dbReference>
<keyword evidence="8" id="KW-1185">Reference proteome</keyword>
<dbReference type="SUPFAM" id="SSF56112">
    <property type="entry name" value="Protein kinase-like (PK-like)"/>
    <property type="match status" value="1"/>
</dbReference>
<accession>A0AA36FR14</accession>
<evidence type="ECO:0000259" key="6">
    <source>
        <dbReference type="PROSITE" id="PS50011"/>
    </source>
</evidence>
<gene>
    <name evidence="7" type="ORF">MSPICULIGERA_LOCUS2916</name>
</gene>
<dbReference type="GO" id="GO:0005737">
    <property type="term" value="C:cytoplasm"/>
    <property type="evidence" value="ECO:0007669"/>
    <property type="project" value="TreeGrafter"/>
</dbReference>
<dbReference type="Gene3D" id="1.10.510.10">
    <property type="entry name" value="Transferase(Phosphotransferase) domain 1"/>
    <property type="match status" value="1"/>
</dbReference>
<dbReference type="GO" id="GO:0005634">
    <property type="term" value="C:nucleus"/>
    <property type="evidence" value="ECO:0007669"/>
    <property type="project" value="TreeGrafter"/>
</dbReference>
<reference evidence="7" key="1">
    <citation type="submission" date="2023-06" db="EMBL/GenBank/DDBJ databases">
        <authorList>
            <person name="Delattre M."/>
        </authorList>
    </citation>
    <scope>NUCLEOTIDE SEQUENCE</scope>
    <source>
        <strain evidence="7">AF72</strain>
    </source>
</reference>
<dbReference type="InterPro" id="IPR050339">
    <property type="entry name" value="CC_SR_Kinase"/>
</dbReference>
<evidence type="ECO:0000256" key="5">
    <source>
        <dbReference type="ARBA" id="ARBA00037982"/>
    </source>
</evidence>
<organism evidence="7 8">
    <name type="scientific">Mesorhabditis spiculigera</name>
    <dbReference type="NCBI Taxonomy" id="96644"/>
    <lineage>
        <taxon>Eukaryota</taxon>
        <taxon>Metazoa</taxon>
        <taxon>Ecdysozoa</taxon>
        <taxon>Nematoda</taxon>
        <taxon>Chromadorea</taxon>
        <taxon>Rhabditida</taxon>
        <taxon>Rhabditina</taxon>
        <taxon>Rhabditomorpha</taxon>
        <taxon>Rhabditoidea</taxon>
        <taxon>Rhabditidae</taxon>
        <taxon>Mesorhabditinae</taxon>
        <taxon>Mesorhabditis</taxon>
    </lineage>
</organism>
<dbReference type="EMBL" id="CATQJA010000838">
    <property type="protein sequence ID" value="CAJ0564231.1"/>
    <property type="molecule type" value="Genomic_DNA"/>
</dbReference>
<dbReference type="InterPro" id="IPR008271">
    <property type="entry name" value="Ser/Thr_kinase_AS"/>
</dbReference>
<evidence type="ECO:0000256" key="2">
    <source>
        <dbReference type="ARBA" id="ARBA00022741"/>
    </source>
</evidence>
<dbReference type="AlphaFoldDB" id="A0AA36FR14"/>
<proteinExistence type="inferred from homology"/>
<dbReference type="GO" id="GO:0004672">
    <property type="term" value="F:protein kinase activity"/>
    <property type="evidence" value="ECO:0007669"/>
    <property type="project" value="InterPro"/>
</dbReference>
<dbReference type="InterPro" id="IPR011009">
    <property type="entry name" value="Kinase-like_dom_sf"/>
</dbReference>
<dbReference type="InterPro" id="IPR000719">
    <property type="entry name" value="Prot_kinase_dom"/>
</dbReference>
<dbReference type="PROSITE" id="PS50011">
    <property type="entry name" value="PROTEIN_KINASE_DOM"/>
    <property type="match status" value="1"/>
</dbReference>
<dbReference type="Proteomes" id="UP001177023">
    <property type="component" value="Unassembled WGS sequence"/>
</dbReference>
<feature type="domain" description="Protein kinase" evidence="6">
    <location>
        <begin position="1"/>
        <end position="143"/>
    </location>
</feature>
<comment type="similarity">
    <text evidence="5">Belongs to the protein kinase superfamily. Ser/Thr protein kinase family. GCN2 subfamily.</text>
</comment>
<dbReference type="PROSITE" id="PS00108">
    <property type="entry name" value="PROTEIN_KINASE_ST"/>
    <property type="match status" value="1"/>
</dbReference>
<evidence type="ECO:0000256" key="3">
    <source>
        <dbReference type="ARBA" id="ARBA00022777"/>
    </source>
</evidence>
<keyword evidence="3" id="KW-0418">Kinase</keyword>
<name>A0AA36FR14_9BILA</name>
<dbReference type="Pfam" id="PF00069">
    <property type="entry name" value="Pkinase"/>
    <property type="match status" value="1"/>
</dbReference>